<name>A0A431V5Y4_9GAMM</name>
<feature type="signal peptide" evidence="2">
    <location>
        <begin position="1"/>
        <end position="27"/>
    </location>
</feature>
<dbReference type="OrthoDB" id="982633at2"/>
<dbReference type="PROSITE" id="PS51257">
    <property type="entry name" value="PROKAR_LIPOPROTEIN"/>
    <property type="match status" value="1"/>
</dbReference>
<feature type="region of interest" description="Disordered" evidence="1">
    <location>
        <begin position="167"/>
        <end position="189"/>
    </location>
</feature>
<feature type="chain" id="PRO_5019506855" evidence="2">
    <location>
        <begin position="28"/>
        <end position="189"/>
    </location>
</feature>
<comment type="caution">
    <text evidence="3">The sequence shown here is derived from an EMBL/GenBank/DDBJ whole genome shotgun (WGS) entry which is preliminary data.</text>
</comment>
<dbReference type="Gene3D" id="3.30.70.2060">
    <property type="match status" value="1"/>
</dbReference>
<dbReference type="AlphaFoldDB" id="A0A431V5Y4"/>
<dbReference type="InterPro" id="IPR008719">
    <property type="entry name" value="N2O_reductase_NosL"/>
</dbReference>
<protein>
    <submittedName>
        <fullName evidence="3">Nitrous oxide reductase accessory protein NosL</fullName>
    </submittedName>
</protein>
<gene>
    <name evidence="3" type="ORF">EKG36_09055</name>
</gene>
<organism evidence="3 4">
    <name type="scientific">Halomonas nitroreducens</name>
    <dbReference type="NCBI Taxonomy" id="447425"/>
    <lineage>
        <taxon>Bacteria</taxon>
        <taxon>Pseudomonadati</taxon>
        <taxon>Pseudomonadota</taxon>
        <taxon>Gammaproteobacteria</taxon>
        <taxon>Oceanospirillales</taxon>
        <taxon>Halomonadaceae</taxon>
        <taxon>Halomonas</taxon>
    </lineage>
</organism>
<dbReference type="EMBL" id="RXNS01000007">
    <property type="protein sequence ID" value="RTR04451.1"/>
    <property type="molecule type" value="Genomic_DNA"/>
</dbReference>
<reference evidence="3 4" key="1">
    <citation type="submission" date="2018-12" db="EMBL/GenBank/DDBJ databases">
        <authorList>
            <person name="Yu L."/>
        </authorList>
    </citation>
    <scope>NUCLEOTIDE SEQUENCE [LARGE SCALE GENOMIC DNA]</scope>
    <source>
        <strain evidence="3 4">11S</strain>
    </source>
</reference>
<sequence>MRRLLPVLLLVLSLAGCTDASTTAAQAAPQPITAGDSCHVCGMLITEHPGPKGQAFLDGADAPRKFCSTLELFVFLAQPETASRLSHAYVHDIGVTTWGTPADEAFIRADEAWYVVGHDRRGSMGHTLASFADRDDAEAFRREHGGRTLAYADIDLDLLGRLGRGEVSHGAGAPNHAGMAQHDGSDDSR</sequence>
<evidence type="ECO:0000313" key="4">
    <source>
        <dbReference type="Proteomes" id="UP000267400"/>
    </source>
</evidence>
<dbReference type="Proteomes" id="UP000267400">
    <property type="component" value="Unassembled WGS sequence"/>
</dbReference>
<dbReference type="PANTHER" id="PTHR41247">
    <property type="entry name" value="HTH-TYPE TRANSCRIPTIONAL REPRESSOR YCNK"/>
    <property type="match status" value="1"/>
</dbReference>
<evidence type="ECO:0000313" key="3">
    <source>
        <dbReference type="EMBL" id="RTR04451.1"/>
    </source>
</evidence>
<accession>A0A431V5Y4</accession>
<proteinExistence type="predicted"/>
<evidence type="ECO:0000256" key="1">
    <source>
        <dbReference type="SAM" id="MobiDB-lite"/>
    </source>
</evidence>
<dbReference type="PANTHER" id="PTHR41247:SF1">
    <property type="entry name" value="HTH-TYPE TRANSCRIPTIONAL REPRESSOR YCNK"/>
    <property type="match status" value="1"/>
</dbReference>
<dbReference type="Gene3D" id="3.30.70.2050">
    <property type="match status" value="1"/>
</dbReference>
<dbReference type="SUPFAM" id="SSF160387">
    <property type="entry name" value="NosL/MerB-like"/>
    <property type="match status" value="1"/>
</dbReference>
<keyword evidence="4" id="KW-1185">Reference proteome</keyword>
<evidence type="ECO:0000256" key="2">
    <source>
        <dbReference type="SAM" id="SignalP"/>
    </source>
</evidence>
<dbReference type="Pfam" id="PF05573">
    <property type="entry name" value="NosL"/>
    <property type="match status" value="1"/>
</dbReference>
<keyword evidence="2" id="KW-0732">Signal</keyword>